<organism evidence="1 2">
    <name type="scientific">Roseomonas fluvialis</name>
    <dbReference type="NCBI Taxonomy" id="1750527"/>
    <lineage>
        <taxon>Bacteria</taxon>
        <taxon>Pseudomonadati</taxon>
        <taxon>Pseudomonadota</taxon>
        <taxon>Alphaproteobacteria</taxon>
        <taxon>Acetobacterales</taxon>
        <taxon>Roseomonadaceae</taxon>
        <taxon>Roseomonas</taxon>
    </lineage>
</organism>
<reference evidence="1 2" key="1">
    <citation type="journal article" date="2016" name="Microbes Environ.">
        <title>Phylogenetically diverse aerobic anoxygenic phototrophic bacteria isolated from epilithic biofilms in Tama river, Japan.</title>
        <authorList>
            <person name="Hirose S."/>
            <person name="Matsuura K."/>
            <person name="Haruta S."/>
        </authorList>
    </citation>
    <scope>NUCLEOTIDE SEQUENCE [LARGE SCALE GENOMIC DNA]</scope>
    <source>
        <strain evidence="1 2">S08</strain>
    </source>
</reference>
<dbReference type="EMBL" id="AP025637">
    <property type="protein sequence ID" value="BDG70499.1"/>
    <property type="molecule type" value="Genomic_DNA"/>
</dbReference>
<protein>
    <submittedName>
        <fullName evidence="1">Uncharacterized protein</fullName>
    </submittedName>
</protein>
<evidence type="ECO:0000313" key="2">
    <source>
        <dbReference type="Proteomes" id="UP000831327"/>
    </source>
</evidence>
<accession>A0ABM7XYC2</accession>
<proteinExistence type="predicted"/>
<evidence type="ECO:0000313" key="1">
    <source>
        <dbReference type="EMBL" id="BDG70499.1"/>
    </source>
</evidence>
<gene>
    <name evidence="1" type="ORF">Rmf_04280</name>
</gene>
<name>A0ABM7XYC2_9PROT</name>
<sequence length="82" mass="9009">MSKTVGEKAQRILDWAARHDVKLSASAHASILDGFGSKSNGEDKFDALFGLIKMIEVVDARRPEATEPQRETVAVEGWILGR</sequence>
<dbReference type="Proteomes" id="UP000831327">
    <property type="component" value="Chromosome"/>
</dbReference>
<keyword evidence="2" id="KW-1185">Reference proteome</keyword>